<dbReference type="Proteomes" id="UP000260351">
    <property type="component" value="Unassembled WGS sequence"/>
</dbReference>
<evidence type="ECO:0000313" key="2">
    <source>
        <dbReference type="EMBL" id="RFF29225.1"/>
    </source>
</evidence>
<dbReference type="EMBL" id="QUZK01000051">
    <property type="protein sequence ID" value="RFF29225.1"/>
    <property type="molecule type" value="Genomic_DNA"/>
</dbReference>
<evidence type="ECO:0000256" key="1">
    <source>
        <dbReference type="SAM" id="MobiDB-lite"/>
    </source>
</evidence>
<comment type="caution">
    <text evidence="2">The sequence shown here is derived from an EMBL/GenBank/DDBJ whole genome shotgun (WGS) entry which is preliminary data.</text>
</comment>
<gene>
    <name evidence="2" type="ORF">DZC52_14060</name>
</gene>
<accession>A0A3E1K5D9</accession>
<keyword evidence="3" id="KW-1185">Reference proteome</keyword>
<sequence length="92" mass="10645">MIDMNRKPTRKTRQRRRREPSWVERYLQAHEVPEYGSEAYGDLMGFMYHQEPIPGLPEPDSLDARALIAKARPALDAELARARREGIKLKAA</sequence>
<dbReference type="AlphaFoldDB" id="A0A3E1K5D9"/>
<organism evidence="2 3">
    <name type="scientific">Wenzhouxiangella sediminis</name>
    <dbReference type="NCBI Taxonomy" id="1792836"/>
    <lineage>
        <taxon>Bacteria</taxon>
        <taxon>Pseudomonadati</taxon>
        <taxon>Pseudomonadota</taxon>
        <taxon>Gammaproteobacteria</taxon>
        <taxon>Chromatiales</taxon>
        <taxon>Wenzhouxiangellaceae</taxon>
        <taxon>Wenzhouxiangella</taxon>
    </lineage>
</organism>
<name>A0A3E1K5D9_9GAMM</name>
<feature type="compositionally biased region" description="Basic residues" evidence="1">
    <location>
        <begin position="7"/>
        <end position="18"/>
    </location>
</feature>
<evidence type="ECO:0000313" key="3">
    <source>
        <dbReference type="Proteomes" id="UP000260351"/>
    </source>
</evidence>
<feature type="region of interest" description="Disordered" evidence="1">
    <location>
        <begin position="1"/>
        <end position="20"/>
    </location>
</feature>
<reference evidence="2 3" key="1">
    <citation type="submission" date="2018-08" db="EMBL/GenBank/DDBJ databases">
        <title>Wenzhouxiangella salilacus sp. nov., a novel bacterium isolated from a saline lake in Xinjiang Province, China.</title>
        <authorList>
            <person name="Han S."/>
        </authorList>
    </citation>
    <scope>NUCLEOTIDE SEQUENCE [LARGE SCALE GENOMIC DNA]</scope>
    <source>
        <strain evidence="2 3">XDB06</strain>
    </source>
</reference>
<protein>
    <submittedName>
        <fullName evidence="2">Uncharacterized protein</fullName>
    </submittedName>
</protein>
<proteinExistence type="predicted"/>